<evidence type="ECO:0000313" key="3">
    <source>
        <dbReference type="EMBL" id="CAA6826836.1"/>
    </source>
</evidence>
<keyword evidence="2" id="KW-0460">Magnesium</keyword>
<name>A0A6S6UFZ3_9BACT</name>
<gene>
    <name evidence="3" type="ORF">HELGO_WM8236</name>
</gene>
<dbReference type="InterPro" id="IPR001441">
    <property type="entry name" value="UPP_synth-like"/>
</dbReference>
<protein>
    <recommendedName>
        <fullName evidence="2">Isoprenyl transferase</fullName>
        <ecNumber evidence="2">2.5.1.-</ecNumber>
    </recommendedName>
</protein>
<feature type="active site" evidence="2">
    <location>
        <position position="16"/>
    </location>
</feature>
<feature type="binding site" evidence="2">
    <location>
        <position position="33"/>
    </location>
    <ligand>
        <name>substrate</name>
    </ligand>
</feature>
<feature type="binding site" evidence="2">
    <location>
        <position position="21"/>
    </location>
    <ligand>
        <name>substrate</name>
    </ligand>
</feature>
<accession>A0A6S6UFZ3</accession>
<dbReference type="PANTHER" id="PTHR10291:SF0">
    <property type="entry name" value="DEHYDRODOLICHYL DIPHOSPHATE SYNTHASE 2"/>
    <property type="match status" value="1"/>
</dbReference>
<dbReference type="NCBIfam" id="TIGR00055">
    <property type="entry name" value="uppS"/>
    <property type="match status" value="1"/>
</dbReference>
<dbReference type="SUPFAM" id="SSF64005">
    <property type="entry name" value="Undecaprenyl diphosphate synthase"/>
    <property type="match status" value="1"/>
</dbReference>
<keyword evidence="1 2" id="KW-0808">Transferase</keyword>
<evidence type="ECO:0000256" key="2">
    <source>
        <dbReference type="HAMAP-Rule" id="MF_01139"/>
    </source>
</evidence>
<dbReference type="Pfam" id="PF01255">
    <property type="entry name" value="Prenyltransf"/>
    <property type="match status" value="1"/>
</dbReference>
<dbReference type="AlphaFoldDB" id="A0A6S6UFZ3"/>
<feature type="binding site" evidence="2">
    <location>
        <position position="177"/>
    </location>
    <ligand>
        <name>substrate</name>
    </ligand>
</feature>
<comment type="similarity">
    <text evidence="2">Belongs to the UPP synthase family.</text>
</comment>
<comment type="function">
    <text evidence="2">Catalyzes the condensation of isopentenyl diphosphate (IPP) with allylic pyrophosphates generating different type of terpenoids.</text>
</comment>
<feature type="binding site" evidence="2">
    <location>
        <position position="66"/>
    </location>
    <ligand>
        <name>substrate</name>
    </ligand>
</feature>
<comment type="cofactor">
    <cofactor evidence="2">
        <name>Mg(2+)</name>
        <dbReference type="ChEBI" id="CHEBI:18420"/>
    </cofactor>
    <text evidence="2">Binds 2 magnesium ions per subunit.</text>
</comment>
<feature type="binding site" evidence="2">
    <location>
        <position position="16"/>
    </location>
    <ligand>
        <name>Mg(2+)</name>
        <dbReference type="ChEBI" id="CHEBI:18420"/>
    </ligand>
</feature>
<feature type="binding site" evidence="2">
    <location>
        <begin position="183"/>
        <end position="185"/>
    </location>
    <ligand>
        <name>substrate</name>
    </ligand>
</feature>
<feature type="binding site" evidence="2">
    <location>
        <position position="68"/>
    </location>
    <ligand>
        <name>substrate</name>
    </ligand>
</feature>
<dbReference type="Gene3D" id="3.40.1180.10">
    <property type="entry name" value="Decaprenyl diphosphate synthase-like"/>
    <property type="match status" value="1"/>
</dbReference>
<feature type="binding site" evidence="2">
    <location>
        <position position="196"/>
    </location>
    <ligand>
        <name>Mg(2+)</name>
        <dbReference type="ChEBI" id="CHEBI:18420"/>
    </ligand>
</feature>
<organism evidence="3">
    <name type="scientific">uncultured Sulfurovum sp</name>
    <dbReference type="NCBI Taxonomy" id="269237"/>
    <lineage>
        <taxon>Bacteria</taxon>
        <taxon>Pseudomonadati</taxon>
        <taxon>Campylobacterota</taxon>
        <taxon>Epsilonproteobacteria</taxon>
        <taxon>Campylobacterales</taxon>
        <taxon>Sulfurovaceae</taxon>
        <taxon>Sulfurovum</taxon>
        <taxon>environmental samples</taxon>
    </lineage>
</organism>
<sequence>MSKEKNILKHLAIIMDGNGRWAKERGLVRTKGHEQGANITRDITQYCAEHESIETVTFYAFSTENWKRPKYEVSFLMKLLDSWLKNELETYHKFGAKFETVGNIEGFSPKLQETIAHIKKETAQHTNVTQILALNYGSREEIAKAANRLAKRGEEITEESLGEELQTPYVDLDLMIRTSGEQRLSNYLLWQNSYSEFFFTPTLWPDFTTGELEDIIDQYVNRNRRFGGLE</sequence>
<dbReference type="GO" id="GO:0005829">
    <property type="term" value="C:cytosol"/>
    <property type="evidence" value="ECO:0007669"/>
    <property type="project" value="TreeGrafter"/>
</dbReference>
<feature type="binding site" evidence="2">
    <location>
        <position position="29"/>
    </location>
    <ligand>
        <name>substrate</name>
    </ligand>
</feature>
<dbReference type="HAMAP" id="MF_01139">
    <property type="entry name" value="ISPT"/>
    <property type="match status" value="1"/>
</dbReference>
<reference evidence="3" key="1">
    <citation type="submission" date="2020-01" db="EMBL/GenBank/DDBJ databases">
        <authorList>
            <person name="Meier V. D."/>
            <person name="Meier V D."/>
        </authorList>
    </citation>
    <scope>NUCLEOTIDE SEQUENCE</scope>
    <source>
        <strain evidence="3">HLG_WM_MAG_05</strain>
    </source>
</reference>
<feature type="binding site" evidence="2">
    <location>
        <begin position="62"/>
        <end position="64"/>
    </location>
    <ligand>
        <name>substrate</name>
    </ligand>
</feature>
<dbReference type="EC" id="2.5.1.-" evidence="2"/>
<dbReference type="InterPro" id="IPR036424">
    <property type="entry name" value="UPP_synth-like_sf"/>
</dbReference>
<dbReference type="EMBL" id="CACVAU010000089">
    <property type="protein sequence ID" value="CAA6826836.1"/>
    <property type="molecule type" value="Genomic_DNA"/>
</dbReference>
<feature type="binding site" evidence="2">
    <location>
        <begin position="17"/>
        <end position="20"/>
    </location>
    <ligand>
        <name>substrate</name>
    </ligand>
</feature>
<dbReference type="GO" id="GO:0016094">
    <property type="term" value="P:polyprenol biosynthetic process"/>
    <property type="evidence" value="ECO:0007669"/>
    <property type="project" value="TreeGrafter"/>
</dbReference>
<proteinExistence type="inferred from homology"/>
<comment type="subunit">
    <text evidence="2">Homodimer.</text>
</comment>
<dbReference type="InterPro" id="IPR018520">
    <property type="entry name" value="UPP_synth-like_CS"/>
</dbReference>
<dbReference type="PROSITE" id="PS01066">
    <property type="entry name" value="UPP_SYNTHASE"/>
    <property type="match status" value="1"/>
</dbReference>
<dbReference type="GO" id="GO:0008834">
    <property type="term" value="F:ditrans,polycis-undecaprenyl-diphosphate synthase [(2E,6E)-farnesyl-diphosphate specific] activity"/>
    <property type="evidence" value="ECO:0007669"/>
    <property type="project" value="TreeGrafter"/>
</dbReference>
<keyword evidence="2" id="KW-0479">Metal-binding</keyword>
<dbReference type="PANTHER" id="PTHR10291">
    <property type="entry name" value="DEHYDRODOLICHYL DIPHOSPHATE SYNTHASE FAMILY MEMBER"/>
    <property type="match status" value="1"/>
</dbReference>
<dbReference type="GO" id="GO:0000287">
    <property type="term" value="F:magnesium ion binding"/>
    <property type="evidence" value="ECO:0007669"/>
    <property type="project" value="UniProtKB-UniRule"/>
</dbReference>
<evidence type="ECO:0000256" key="1">
    <source>
        <dbReference type="ARBA" id="ARBA00022679"/>
    </source>
</evidence>
<feature type="active site" description="Proton acceptor" evidence="2">
    <location>
        <position position="65"/>
    </location>
</feature>
<dbReference type="CDD" id="cd00475">
    <property type="entry name" value="Cis_IPPS"/>
    <property type="match status" value="1"/>
</dbReference>